<comment type="caution">
    <text evidence="8">The sequence shown here is derived from an EMBL/GenBank/DDBJ whole genome shotgun (WGS) entry which is preliminary data.</text>
</comment>
<dbReference type="AlphaFoldDB" id="A0A7U7J5Z4"/>
<dbReference type="InterPro" id="IPR037185">
    <property type="entry name" value="EmrE-like"/>
</dbReference>
<dbReference type="Proteomes" id="UP000019184">
    <property type="component" value="Unassembled WGS sequence"/>
</dbReference>
<dbReference type="EMBL" id="CBTK010000286">
    <property type="protein sequence ID" value="CDH46997.1"/>
    <property type="molecule type" value="Genomic_DNA"/>
</dbReference>
<dbReference type="Pfam" id="PF00892">
    <property type="entry name" value="EamA"/>
    <property type="match status" value="2"/>
</dbReference>
<dbReference type="PANTHER" id="PTHR42920">
    <property type="entry name" value="OS03G0707200 PROTEIN-RELATED"/>
    <property type="match status" value="1"/>
</dbReference>
<reference evidence="8 9" key="1">
    <citation type="journal article" date="2014" name="ISME J.">
        <title>Candidatus Competibacter-lineage genomes retrieved from metagenomes reveal functional metabolic diversity.</title>
        <authorList>
            <person name="McIlroy S.J."/>
            <person name="Albertsen M."/>
            <person name="Andresen E.K."/>
            <person name="Saunders A.M."/>
            <person name="Kristiansen R."/>
            <person name="Stokholm-Bjerregaard M."/>
            <person name="Nielsen K.L."/>
            <person name="Nielsen P.H."/>
        </authorList>
    </citation>
    <scope>NUCLEOTIDE SEQUENCE [LARGE SCALE GENOMIC DNA]</scope>
    <source>
        <strain evidence="8 9">Run_B_J11</strain>
    </source>
</reference>
<evidence type="ECO:0000259" key="7">
    <source>
        <dbReference type="Pfam" id="PF00892"/>
    </source>
</evidence>
<keyword evidence="5 6" id="KW-0472">Membrane</keyword>
<keyword evidence="3 6" id="KW-0812">Transmembrane</keyword>
<evidence type="ECO:0000256" key="5">
    <source>
        <dbReference type="ARBA" id="ARBA00023136"/>
    </source>
</evidence>
<dbReference type="InterPro" id="IPR051258">
    <property type="entry name" value="Diverse_Substrate_Transporter"/>
</dbReference>
<feature type="transmembrane region" description="Helical" evidence="6">
    <location>
        <begin position="215"/>
        <end position="233"/>
    </location>
</feature>
<keyword evidence="4 6" id="KW-1133">Transmembrane helix</keyword>
<evidence type="ECO:0000313" key="8">
    <source>
        <dbReference type="EMBL" id="CDH46997.1"/>
    </source>
</evidence>
<dbReference type="RefSeq" id="WP_034435707.1">
    <property type="nucleotide sequence ID" value="NZ_CBTK010000286.1"/>
</dbReference>
<evidence type="ECO:0000256" key="6">
    <source>
        <dbReference type="SAM" id="Phobius"/>
    </source>
</evidence>
<feature type="transmembrane region" description="Helical" evidence="6">
    <location>
        <begin position="103"/>
        <end position="122"/>
    </location>
</feature>
<feature type="transmembrane region" description="Helical" evidence="6">
    <location>
        <begin position="271"/>
        <end position="291"/>
    </location>
</feature>
<feature type="transmembrane region" description="Helical" evidence="6">
    <location>
        <begin position="129"/>
        <end position="146"/>
    </location>
</feature>
<evidence type="ECO:0000256" key="1">
    <source>
        <dbReference type="ARBA" id="ARBA00004651"/>
    </source>
</evidence>
<sequence>MILTLKALKAELLLLLAAVIWGFAFVAQRVGMEHVGPFTYNGVRFMLGALSLLPLLLLNRRSAILRVDHWRSILSGGLLAGLLLFAGASLQQIGIVYTTAGKAGFITGLYVVIVPLIGLLWGHRTPWSTWAGAVLAVIGLYLLTLADDPTLAYGDGLVLLGALFWANHVLVIGWLSGRHDEPVLLACLQFIICAVLSLVVAIVTEPISLDGLRAAGLPILYGGLLSVGVAYTLQVVAQRDTPPAHAAIILSLETVFAALGGGWLLHETLSGRGIVGCVLMFAGMLLSQLSIGKAQPQIPVEPVMKTDDEV</sequence>
<proteinExistence type="predicted"/>
<feature type="transmembrane region" description="Helical" evidence="6">
    <location>
        <begin position="245"/>
        <end position="265"/>
    </location>
</feature>
<feature type="transmembrane region" description="Helical" evidence="6">
    <location>
        <begin position="158"/>
        <end position="176"/>
    </location>
</feature>
<evidence type="ECO:0000256" key="4">
    <source>
        <dbReference type="ARBA" id="ARBA00022989"/>
    </source>
</evidence>
<protein>
    <recommendedName>
        <fullName evidence="7">EamA domain-containing protein</fullName>
    </recommendedName>
</protein>
<feature type="domain" description="EamA" evidence="7">
    <location>
        <begin position="154"/>
        <end position="286"/>
    </location>
</feature>
<comment type="subcellular location">
    <subcellularLocation>
        <location evidence="1">Cell membrane</location>
        <topology evidence="1">Multi-pass membrane protein</topology>
    </subcellularLocation>
</comment>
<keyword evidence="9" id="KW-1185">Reference proteome</keyword>
<evidence type="ECO:0000256" key="3">
    <source>
        <dbReference type="ARBA" id="ARBA00022692"/>
    </source>
</evidence>
<feature type="domain" description="EamA" evidence="7">
    <location>
        <begin position="9"/>
        <end position="144"/>
    </location>
</feature>
<name>A0A7U7J5Z4_9GAMM</name>
<dbReference type="InterPro" id="IPR000620">
    <property type="entry name" value="EamA_dom"/>
</dbReference>
<feature type="transmembrane region" description="Helical" evidence="6">
    <location>
        <begin position="12"/>
        <end position="32"/>
    </location>
</feature>
<feature type="transmembrane region" description="Helical" evidence="6">
    <location>
        <begin position="38"/>
        <end position="58"/>
    </location>
</feature>
<dbReference type="Gene3D" id="1.10.3730.20">
    <property type="match status" value="1"/>
</dbReference>
<keyword evidence="2" id="KW-1003">Cell membrane</keyword>
<feature type="transmembrane region" description="Helical" evidence="6">
    <location>
        <begin position="78"/>
        <end position="97"/>
    </location>
</feature>
<organism evidence="8 9">
    <name type="scientific">Candidatus Contendobacter odensis Run_B_J11</name>
    <dbReference type="NCBI Taxonomy" id="1400861"/>
    <lineage>
        <taxon>Bacteria</taxon>
        <taxon>Pseudomonadati</taxon>
        <taxon>Pseudomonadota</taxon>
        <taxon>Gammaproteobacteria</taxon>
        <taxon>Candidatus Competibacteraceae</taxon>
        <taxon>Candidatus Contendibacter</taxon>
    </lineage>
</organism>
<dbReference type="SUPFAM" id="SSF103481">
    <property type="entry name" value="Multidrug resistance efflux transporter EmrE"/>
    <property type="match status" value="2"/>
</dbReference>
<dbReference type="GO" id="GO:0005886">
    <property type="term" value="C:plasma membrane"/>
    <property type="evidence" value="ECO:0007669"/>
    <property type="project" value="UniProtKB-SubCell"/>
</dbReference>
<evidence type="ECO:0000256" key="2">
    <source>
        <dbReference type="ARBA" id="ARBA00022475"/>
    </source>
</evidence>
<feature type="transmembrane region" description="Helical" evidence="6">
    <location>
        <begin position="183"/>
        <end position="203"/>
    </location>
</feature>
<accession>A0A7U7J5Z4</accession>
<evidence type="ECO:0000313" key="9">
    <source>
        <dbReference type="Proteomes" id="UP000019184"/>
    </source>
</evidence>
<gene>
    <name evidence="8" type="ORF">BN874_690047</name>
</gene>
<dbReference type="PANTHER" id="PTHR42920:SF5">
    <property type="entry name" value="EAMA DOMAIN-CONTAINING PROTEIN"/>
    <property type="match status" value="1"/>
</dbReference>